<keyword evidence="1" id="KW-0472">Membrane</keyword>
<sequence>MKEWTSGKIKAIALIVTTYAFAKFQGGFASWFLFYSSLVFLAYELFAYFLMFAGLEVEREIDRTRLREGEDVIVTVRLKRRIWFPLGWNMVIEPLPDRLAGVFEPHRQLIFPWFKRSVEFRYVIPGLPRGYYHLQACVICGGDFFGFIERRRTYPLFNDFLVYPRYRELTNWSLGDGNFSGTVHVSHRHSDDVAAVRGVRDYQRGDRLSQIHWRASARGTGLKTKEFEHQAMNQVVFFLDVEKERYRNKPPQLFETAVKLTASLTAYANRNQYHYGLVYKQKDRVAIPPACSPAHFFRVFDQLARVMPEGTDSFIRILSREALEQPPGVTLTVITARLDKALVALLTQLSQRGRRVHLLYVHADPLLTLEEKQALRLLASGRVTCKSVPMSDFEEWKRIGGA</sequence>
<evidence type="ECO:0000313" key="4">
    <source>
        <dbReference type="Proteomes" id="UP001151071"/>
    </source>
</evidence>
<feature type="domain" description="DUF58" evidence="2">
    <location>
        <begin position="199"/>
        <end position="325"/>
    </location>
</feature>
<dbReference type="RefSeq" id="WP_271140763.1">
    <property type="nucleotide sequence ID" value="NZ_JAPYYP010000031.1"/>
</dbReference>
<accession>A0A9X3TUE8</accession>
<comment type="caution">
    <text evidence="3">The sequence shown here is derived from an EMBL/GenBank/DDBJ whole genome shotgun (WGS) entry which is preliminary data.</text>
</comment>
<protein>
    <submittedName>
        <fullName evidence="3">DUF58 domain-containing protein</fullName>
    </submittedName>
</protein>
<dbReference type="PANTHER" id="PTHR34351">
    <property type="entry name" value="SLR1927 PROTEIN-RELATED"/>
    <property type="match status" value="1"/>
</dbReference>
<dbReference type="AlphaFoldDB" id="A0A9X3TUE8"/>
<feature type="transmembrane region" description="Helical" evidence="1">
    <location>
        <begin position="32"/>
        <end position="55"/>
    </location>
</feature>
<dbReference type="EMBL" id="JAPYYP010000031">
    <property type="protein sequence ID" value="MDA5110440.1"/>
    <property type="molecule type" value="Genomic_DNA"/>
</dbReference>
<dbReference type="PANTHER" id="PTHR34351:SF2">
    <property type="entry name" value="DUF58 DOMAIN-CONTAINING PROTEIN"/>
    <property type="match status" value="1"/>
</dbReference>
<organism evidence="3 4">
    <name type="scientific">Brevibacillus thermoruber</name>
    <dbReference type="NCBI Taxonomy" id="33942"/>
    <lineage>
        <taxon>Bacteria</taxon>
        <taxon>Bacillati</taxon>
        <taxon>Bacillota</taxon>
        <taxon>Bacilli</taxon>
        <taxon>Bacillales</taxon>
        <taxon>Paenibacillaceae</taxon>
        <taxon>Brevibacillus</taxon>
    </lineage>
</organism>
<reference evidence="3" key="1">
    <citation type="submission" date="2022-12" db="EMBL/GenBank/DDBJ databases">
        <title>Draft genome sequence of the thermophilic strain Brevibacillus thermoruber HT42, isolated from Los Humeros, Puebla, Mexico, with biotechnological potential.</title>
        <authorList>
            <person name="Lara Sanchez J."/>
            <person name="Solis Palacios R."/>
            <person name="Bustos Baena A.S."/>
            <person name="Ruz Baez A.E."/>
            <person name="Espinosa Luna G."/>
            <person name="Oliart Ros R.M."/>
        </authorList>
    </citation>
    <scope>NUCLEOTIDE SEQUENCE</scope>
    <source>
        <strain evidence="3">HT42</strain>
    </source>
</reference>
<keyword evidence="1" id="KW-1133">Transmembrane helix</keyword>
<keyword evidence="4" id="KW-1185">Reference proteome</keyword>
<keyword evidence="1" id="KW-0812">Transmembrane</keyword>
<dbReference type="Pfam" id="PF01882">
    <property type="entry name" value="DUF58"/>
    <property type="match status" value="1"/>
</dbReference>
<dbReference type="InterPro" id="IPR002881">
    <property type="entry name" value="DUF58"/>
</dbReference>
<evidence type="ECO:0000313" key="3">
    <source>
        <dbReference type="EMBL" id="MDA5110440.1"/>
    </source>
</evidence>
<gene>
    <name evidence="3" type="ORF">O3V59_18930</name>
</gene>
<evidence type="ECO:0000256" key="1">
    <source>
        <dbReference type="SAM" id="Phobius"/>
    </source>
</evidence>
<dbReference type="Proteomes" id="UP001151071">
    <property type="component" value="Unassembled WGS sequence"/>
</dbReference>
<proteinExistence type="predicted"/>
<evidence type="ECO:0000259" key="2">
    <source>
        <dbReference type="Pfam" id="PF01882"/>
    </source>
</evidence>
<name>A0A9X3TUE8_9BACL</name>